<dbReference type="EMBL" id="JAQQFR010000016">
    <property type="protein sequence ID" value="MFL9880838.1"/>
    <property type="molecule type" value="Genomic_DNA"/>
</dbReference>
<evidence type="ECO:0000313" key="1">
    <source>
        <dbReference type="EMBL" id="MFL9880838.1"/>
    </source>
</evidence>
<accession>A0ABW8ZDA5</accession>
<dbReference type="Proteomes" id="UP001629214">
    <property type="component" value="Unassembled WGS sequence"/>
</dbReference>
<dbReference type="RefSeq" id="WP_408169845.1">
    <property type="nucleotide sequence ID" value="NZ_JAQQFR010000016.1"/>
</dbReference>
<sequence length="194" mass="21574">MTLDIKRERRDFEAQPGIKESYDLTGFYAEGEWAYNDGKANCAFFDGWLAAKRAAVGSAEPFTYYKAPFKGWPEYSKTNEFSDGSSDGIPLYLHAPPAPVSAEPVRVWIAKYKYDLADIYDSEGNYIATMYGKEARAVVESHNKSAPPFTDTKDSELLKALEELVAVAEKVDSWESFPRAPLERAYAAIAAKGA</sequence>
<reference evidence="1 2" key="1">
    <citation type="journal article" date="2024" name="Chem. Sci.">
        <title>Discovery of megapolipeptins by genome mining of a Burkholderiales bacteria collection.</title>
        <authorList>
            <person name="Paulo B.S."/>
            <person name="Recchia M.J.J."/>
            <person name="Lee S."/>
            <person name="Fergusson C.H."/>
            <person name="Romanowski S.B."/>
            <person name="Hernandez A."/>
            <person name="Krull N."/>
            <person name="Liu D.Y."/>
            <person name="Cavanagh H."/>
            <person name="Bos A."/>
            <person name="Gray C.A."/>
            <person name="Murphy B.T."/>
            <person name="Linington R.G."/>
            <person name="Eustaquio A.S."/>
        </authorList>
    </citation>
    <scope>NUCLEOTIDE SEQUENCE [LARGE SCALE GENOMIC DNA]</scope>
    <source>
        <strain evidence="1 2">RL21-008-BIB-B</strain>
    </source>
</reference>
<organism evidence="1 2">
    <name type="scientific">Herbaspirillum rhizosphaerae</name>
    <dbReference type="NCBI Taxonomy" id="346179"/>
    <lineage>
        <taxon>Bacteria</taxon>
        <taxon>Pseudomonadati</taxon>
        <taxon>Pseudomonadota</taxon>
        <taxon>Betaproteobacteria</taxon>
        <taxon>Burkholderiales</taxon>
        <taxon>Oxalobacteraceae</taxon>
        <taxon>Herbaspirillum</taxon>
    </lineage>
</organism>
<name>A0ABW8ZDA5_9BURK</name>
<protein>
    <submittedName>
        <fullName evidence="1">Uncharacterized protein</fullName>
    </submittedName>
</protein>
<evidence type="ECO:0000313" key="2">
    <source>
        <dbReference type="Proteomes" id="UP001629214"/>
    </source>
</evidence>
<proteinExistence type="predicted"/>
<comment type="caution">
    <text evidence="1">The sequence shown here is derived from an EMBL/GenBank/DDBJ whole genome shotgun (WGS) entry which is preliminary data.</text>
</comment>
<gene>
    <name evidence="1" type="ORF">PQR63_20740</name>
</gene>
<keyword evidence="2" id="KW-1185">Reference proteome</keyword>